<dbReference type="InterPro" id="IPR052099">
    <property type="entry name" value="Regulatory_TF_Diverse"/>
</dbReference>
<protein>
    <recommendedName>
        <fullName evidence="2">BHLH domain-containing protein</fullName>
    </recommendedName>
</protein>
<organism evidence="3 4">
    <name type="scientific">Filobasidium floriforme</name>
    <dbReference type="NCBI Taxonomy" id="5210"/>
    <lineage>
        <taxon>Eukaryota</taxon>
        <taxon>Fungi</taxon>
        <taxon>Dikarya</taxon>
        <taxon>Basidiomycota</taxon>
        <taxon>Agaricomycotina</taxon>
        <taxon>Tremellomycetes</taxon>
        <taxon>Filobasidiales</taxon>
        <taxon>Filobasidiaceae</taxon>
        <taxon>Filobasidium</taxon>
    </lineage>
</organism>
<feature type="compositionally biased region" description="Acidic residues" evidence="1">
    <location>
        <begin position="511"/>
        <end position="520"/>
    </location>
</feature>
<proteinExistence type="predicted"/>
<feature type="domain" description="BHLH" evidence="2">
    <location>
        <begin position="347"/>
        <end position="426"/>
    </location>
</feature>
<feature type="compositionally biased region" description="Basic and acidic residues" evidence="1">
    <location>
        <begin position="272"/>
        <end position="289"/>
    </location>
</feature>
<dbReference type="Proteomes" id="UP000812966">
    <property type="component" value="Unassembled WGS sequence"/>
</dbReference>
<dbReference type="AlphaFoldDB" id="A0A8K0JLI4"/>
<evidence type="ECO:0000259" key="2">
    <source>
        <dbReference type="PROSITE" id="PS50888"/>
    </source>
</evidence>
<feature type="region of interest" description="Disordered" evidence="1">
    <location>
        <begin position="126"/>
        <end position="146"/>
    </location>
</feature>
<dbReference type="Gene3D" id="4.10.280.10">
    <property type="entry name" value="Helix-loop-helix DNA-binding domain"/>
    <property type="match status" value="1"/>
</dbReference>
<feature type="compositionally biased region" description="Low complexity" evidence="1">
    <location>
        <begin position="292"/>
        <end position="303"/>
    </location>
</feature>
<dbReference type="PANTHER" id="PTHR47336:SF2">
    <property type="entry name" value="TRANSCRIPTION FACTOR HMS1-RELATED"/>
    <property type="match status" value="1"/>
</dbReference>
<feature type="compositionally biased region" description="Low complexity" evidence="1">
    <location>
        <begin position="493"/>
        <end position="510"/>
    </location>
</feature>
<feature type="compositionally biased region" description="Basic and acidic residues" evidence="1">
    <location>
        <begin position="532"/>
        <end position="542"/>
    </location>
</feature>
<dbReference type="Pfam" id="PF00010">
    <property type="entry name" value="HLH"/>
    <property type="match status" value="1"/>
</dbReference>
<dbReference type="GO" id="GO:0046983">
    <property type="term" value="F:protein dimerization activity"/>
    <property type="evidence" value="ECO:0007669"/>
    <property type="project" value="InterPro"/>
</dbReference>
<dbReference type="InterPro" id="IPR036638">
    <property type="entry name" value="HLH_DNA-bd_sf"/>
</dbReference>
<feature type="compositionally biased region" description="Low complexity" evidence="1">
    <location>
        <begin position="1027"/>
        <end position="1046"/>
    </location>
</feature>
<dbReference type="CDD" id="cd11395">
    <property type="entry name" value="bHLHzip_SREBP_like"/>
    <property type="match status" value="1"/>
</dbReference>
<dbReference type="SUPFAM" id="SSF47459">
    <property type="entry name" value="HLH, helix-loop-helix DNA-binding domain"/>
    <property type="match status" value="1"/>
</dbReference>
<feature type="compositionally biased region" description="Low complexity" evidence="1">
    <location>
        <begin position="136"/>
        <end position="146"/>
    </location>
</feature>
<feature type="region of interest" description="Disordered" evidence="1">
    <location>
        <begin position="317"/>
        <end position="355"/>
    </location>
</feature>
<comment type="caution">
    <text evidence="3">The sequence shown here is derived from an EMBL/GenBank/DDBJ whole genome shotgun (WGS) entry which is preliminary data.</text>
</comment>
<evidence type="ECO:0000256" key="1">
    <source>
        <dbReference type="SAM" id="MobiDB-lite"/>
    </source>
</evidence>
<feature type="compositionally biased region" description="Polar residues" evidence="1">
    <location>
        <begin position="337"/>
        <end position="347"/>
    </location>
</feature>
<gene>
    <name evidence="3" type="ORF">FFLO_03255</name>
</gene>
<dbReference type="PROSITE" id="PS50888">
    <property type="entry name" value="BHLH"/>
    <property type="match status" value="1"/>
</dbReference>
<feature type="compositionally biased region" description="Low complexity" evidence="1">
    <location>
        <begin position="42"/>
        <end position="56"/>
    </location>
</feature>
<feature type="region of interest" description="Disordered" evidence="1">
    <location>
        <begin position="1023"/>
        <end position="1046"/>
    </location>
</feature>
<feature type="compositionally biased region" description="Basic residues" evidence="1">
    <location>
        <begin position="543"/>
        <end position="559"/>
    </location>
</feature>
<accession>A0A8K0JLI4</accession>
<feature type="compositionally biased region" description="Low complexity" evidence="1">
    <location>
        <begin position="317"/>
        <end position="336"/>
    </location>
</feature>
<dbReference type="PANTHER" id="PTHR47336">
    <property type="entry name" value="TRANSCRIPTION FACTOR HMS1-RELATED"/>
    <property type="match status" value="1"/>
</dbReference>
<sequence>MQQQQQQVFLRQQQQQQQQQQQLLFQQYQQQQLQLSHQQQYQSQGQAQGQGQAQAQAKAPSFNPDPFSLDGFGFDLSYEEPKYPSVNNTNFNTGSALKSELNLNPGMNTGLVFDLGDISNSAFPGSGRSQSHLYGRAEGQGQQGRARGSFEGTLGFGMGGPEIAHNPNPNVNFNPNPNSNLNVNFNLDLGLALDSARFDSDNSSGEVLSEQELKRLLSMGGGAGGIGIGAGNGDGDEFGFGAGFEGTVDWVGLLQGGGAGMMLQPDQPQGQPRERGEEGLASGVKRESIDETGSTTSTAKGTASIVEAGELATSTANATDPAANAGPPAAPTSNPNRSPRQQQSKQPGINLHNKVEKRYRSNVKNALDSLRDSVPRLRQVYGTSLPSEIETTDKPDEDGLVGGVSEIGKPTKQTVMLGARMYIEYLEMKDHAGEAKRERSDRVLMRLLGTGPDSGDKWAKWEREQERVGKLAEEAYRQGLERKSVERALMLAPPGGSTSGGSPSSSSPPDGADEEEEEEAPPVRGRPKKRPRVNEDDAEDKKPVKKRPATAKQSKKAGGKKATASVETVTGAGAAVMYSFGLAYTFFPRASSVFRSSARQGQVAEGSRSTGSVILSAPYRAANQSTHLLKRALPERHHDFWVLRPDDFLDWVGLFFLAGVISWITWRLVKSFGLLTADTPSEAEDEQAVEGQQVEVDVLTESGYSGRIGTVIEGLKSLGSKFGRRHGDDEPAVERAWLRVTKAFVGKSLDLDVWTQTRIRWRMARKAGEDSQYAVLQALHTQDALHWQRARKLALDTGDKAIHDVVALPCSETRALSKRLGPSEDPVRSIAEYLVVTHLDDLATRLYISLVDASISSDATTKNRLASLADVSYKEQIFEALHGVNKDSSAYSLGLVLIGLWGMLSQQDAGAQRSVANMLIASQLKDRVDLPSVDVFLRLVVPAYRPINKRDARNEAKPNRLSLGIEELDTLLEVCLRYVSLVKQLNSRDPAAFRGVYPETLLIRQLLGRPTFERTFKNISGYRMRTSSSSSDGSGSDTESIAGSEEGSISAIEAEVEAFDAQTDKLIDTLVEIGQRAASAMNA</sequence>
<reference evidence="3" key="1">
    <citation type="submission" date="2020-04" db="EMBL/GenBank/DDBJ databases">
        <title>Analysis of mating type loci in Filobasidium floriforme.</title>
        <authorList>
            <person name="Nowrousian M."/>
        </authorList>
    </citation>
    <scope>NUCLEOTIDE SEQUENCE</scope>
    <source>
        <strain evidence="3">CBS 6242</strain>
    </source>
</reference>
<feature type="region of interest" description="Disordered" evidence="1">
    <location>
        <begin position="259"/>
        <end position="303"/>
    </location>
</feature>
<feature type="region of interest" description="Disordered" evidence="1">
    <location>
        <begin position="491"/>
        <end position="565"/>
    </location>
</feature>
<dbReference type="EMBL" id="JABELV010000058">
    <property type="protein sequence ID" value="KAG7544376.1"/>
    <property type="molecule type" value="Genomic_DNA"/>
</dbReference>
<name>A0A8K0JLI4_9TREE</name>
<evidence type="ECO:0000313" key="4">
    <source>
        <dbReference type="Proteomes" id="UP000812966"/>
    </source>
</evidence>
<evidence type="ECO:0000313" key="3">
    <source>
        <dbReference type="EMBL" id="KAG7544376.1"/>
    </source>
</evidence>
<dbReference type="InterPro" id="IPR011598">
    <property type="entry name" value="bHLH_dom"/>
</dbReference>
<feature type="region of interest" description="Disordered" evidence="1">
    <location>
        <begin position="42"/>
        <end position="70"/>
    </location>
</feature>
<keyword evidence="4" id="KW-1185">Reference proteome</keyword>